<sequence>CNEVLAIIPVKMLIPTFYVFTLIFTLANALLGFSNPFKADGFLGFLNPVNKGKTEWNSVSVKYSIIGGFYKIPMTTDKIKGEYVYLKNHEEFKDVKLYCYPTDPSVCIMYDKYGRICGMRVAYMKEDIATRAKGNLSYKYDKIPIFKEGSAFGIPFYYIDVIFINPDLLMKGGPASRTEAVGDGAYLQLDGQTWVEMPREESKATALGFTKQACFPGMGLHYFPNMTKDLDCHNFIPVFLLYNHGKLIGMGLIPFGSFKSKGNREWFEDPPKFIINTIVPHAPTCLADWVGKYGTISFHIYFTKANAITPSCIL</sequence>
<keyword evidence="1" id="KW-1133">Transmembrane helix</keyword>
<keyword evidence="1" id="KW-0472">Membrane</keyword>
<dbReference type="AlphaFoldDB" id="A0A1B6L089"/>
<protein>
    <submittedName>
        <fullName evidence="2">Uncharacterized protein</fullName>
    </submittedName>
</protein>
<accession>A0A1B6L089</accession>
<name>A0A1B6L089_9HEMI</name>
<reference evidence="2" key="1">
    <citation type="submission" date="2015-11" db="EMBL/GenBank/DDBJ databases">
        <title>De novo transcriptome assembly of four potential Pierce s Disease insect vectors from Arizona vineyards.</title>
        <authorList>
            <person name="Tassone E.E."/>
        </authorList>
    </citation>
    <scope>NUCLEOTIDE SEQUENCE</scope>
</reference>
<evidence type="ECO:0000313" key="2">
    <source>
        <dbReference type="EMBL" id="JAT17061.1"/>
    </source>
</evidence>
<organism evidence="2">
    <name type="scientific">Graphocephala atropunctata</name>
    <dbReference type="NCBI Taxonomy" id="36148"/>
    <lineage>
        <taxon>Eukaryota</taxon>
        <taxon>Metazoa</taxon>
        <taxon>Ecdysozoa</taxon>
        <taxon>Arthropoda</taxon>
        <taxon>Hexapoda</taxon>
        <taxon>Insecta</taxon>
        <taxon>Pterygota</taxon>
        <taxon>Neoptera</taxon>
        <taxon>Paraneoptera</taxon>
        <taxon>Hemiptera</taxon>
        <taxon>Auchenorrhyncha</taxon>
        <taxon>Membracoidea</taxon>
        <taxon>Cicadellidae</taxon>
        <taxon>Cicadellinae</taxon>
        <taxon>Cicadellini</taxon>
        <taxon>Graphocephala</taxon>
    </lineage>
</organism>
<dbReference type="EMBL" id="GEBQ01022916">
    <property type="protein sequence ID" value="JAT17061.1"/>
    <property type="molecule type" value="Transcribed_RNA"/>
</dbReference>
<evidence type="ECO:0000256" key="1">
    <source>
        <dbReference type="SAM" id="Phobius"/>
    </source>
</evidence>
<proteinExistence type="predicted"/>
<gene>
    <name evidence="2" type="ORF">g.22568</name>
</gene>
<feature type="transmembrane region" description="Helical" evidence="1">
    <location>
        <begin position="12"/>
        <end position="33"/>
    </location>
</feature>
<keyword evidence="1" id="KW-0812">Transmembrane</keyword>
<feature type="non-terminal residue" evidence="2">
    <location>
        <position position="1"/>
    </location>
</feature>